<accession>A0A1S3II55</accession>
<name>A0A1S3II55_LINAN</name>
<evidence type="ECO:0000256" key="5">
    <source>
        <dbReference type="ARBA" id="ARBA00023136"/>
    </source>
</evidence>
<sequence length="266" mass="30361">MAKNGPKEGTTGDMNTEMSVPSNHLELFVKAGRDGESYGACPFCHRMFMILLLKANAGELTFTVTTVNMSKPPPDFKKLSSRLPVVVHGNEVLCDSDDIVQYIDDNFPNPDLRFNNQKAAEASLGCFSKFSFYIKEVSLSPTHLISELMKMDSYLAGAKTEFLCCNELSHLDCLMLPKLHHIRVVSKVFKNFEFPHEFVHLWRYLANAYRCEVFRKTCPPDQEIIYHWASKPELPRLSKDASIMYGPETVPRYTFDVPIKQINGHW</sequence>
<dbReference type="SUPFAM" id="SSF52833">
    <property type="entry name" value="Thioredoxin-like"/>
    <property type="match status" value="1"/>
</dbReference>
<dbReference type="GeneID" id="106164505"/>
<keyword evidence="3" id="KW-0812">Transmembrane</keyword>
<dbReference type="FunCoup" id="A0A1S3II55">
    <property type="interactions" value="496"/>
</dbReference>
<organism evidence="7 8">
    <name type="scientific">Lingula anatina</name>
    <name type="common">Brachiopod</name>
    <name type="synonym">Lingula unguis</name>
    <dbReference type="NCBI Taxonomy" id="7574"/>
    <lineage>
        <taxon>Eukaryota</taxon>
        <taxon>Metazoa</taxon>
        <taxon>Spiralia</taxon>
        <taxon>Lophotrochozoa</taxon>
        <taxon>Brachiopoda</taxon>
        <taxon>Linguliformea</taxon>
        <taxon>Lingulata</taxon>
        <taxon>Lingulida</taxon>
        <taxon>Linguloidea</taxon>
        <taxon>Lingulidae</taxon>
        <taxon>Lingula</taxon>
    </lineage>
</organism>
<dbReference type="STRING" id="7574.A0A1S3II55"/>
<dbReference type="InterPro" id="IPR036282">
    <property type="entry name" value="Glutathione-S-Trfase_C_sf"/>
</dbReference>
<evidence type="ECO:0000256" key="2">
    <source>
        <dbReference type="ARBA" id="ARBA00007655"/>
    </source>
</evidence>
<dbReference type="Proteomes" id="UP000085678">
    <property type="component" value="Unplaced"/>
</dbReference>
<dbReference type="KEGG" id="lak:106164505"/>
<keyword evidence="5" id="KW-0472">Membrane</keyword>
<comment type="subcellular location">
    <subcellularLocation>
        <location evidence="1">Membrane</location>
        <topology evidence="1">Single-pass membrane protein</topology>
    </subcellularLocation>
</comment>
<feature type="domain" description="CLIC N-terminal" evidence="6">
    <location>
        <begin position="24"/>
        <end position="107"/>
    </location>
</feature>
<comment type="similarity">
    <text evidence="2">Belongs to the chloride channel CLIC family.</text>
</comment>
<dbReference type="PANTHER" id="PTHR43920">
    <property type="entry name" value="CHLORIDE INTRACELLULAR CHANNEL, ISOFORM A"/>
    <property type="match status" value="1"/>
</dbReference>
<dbReference type="AlphaFoldDB" id="A0A1S3II55"/>
<keyword evidence="4" id="KW-1133">Transmembrane helix</keyword>
<protein>
    <submittedName>
        <fullName evidence="8">LOW QUALITY PROTEIN: chloride intracellular channel protein 4-like</fullName>
    </submittedName>
</protein>
<dbReference type="Pfam" id="PF22441">
    <property type="entry name" value="CLIC-like_N"/>
    <property type="match status" value="1"/>
</dbReference>
<evidence type="ECO:0000259" key="6">
    <source>
        <dbReference type="Pfam" id="PF22441"/>
    </source>
</evidence>
<evidence type="ECO:0000256" key="4">
    <source>
        <dbReference type="ARBA" id="ARBA00022989"/>
    </source>
</evidence>
<dbReference type="Gene3D" id="1.20.1050.10">
    <property type="match status" value="1"/>
</dbReference>
<evidence type="ECO:0000313" key="8">
    <source>
        <dbReference type="RefSeq" id="XP_013397897.1"/>
    </source>
</evidence>
<dbReference type="RefSeq" id="XP_013397897.1">
    <property type="nucleotide sequence ID" value="XM_013542443.1"/>
</dbReference>
<dbReference type="InParanoid" id="A0A1S3II55"/>
<dbReference type="GO" id="GO:0005737">
    <property type="term" value="C:cytoplasm"/>
    <property type="evidence" value="ECO:0007669"/>
    <property type="project" value="TreeGrafter"/>
</dbReference>
<dbReference type="Gene3D" id="3.40.30.10">
    <property type="entry name" value="Glutaredoxin"/>
    <property type="match status" value="1"/>
</dbReference>
<dbReference type="OrthoDB" id="1935530at2759"/>
<keyword evidence="7" id="KW-1185">Reference proteome</keyword>
<dbReference type="InterPro" id="IPR036249">
    <property type="entry name" value="Thioredoxin-like_sf"/>
</dbReference>
<evidence type="ECO:0000256" key="3">
    <source>
        <dbReference type="ARBA" id="ARBA00022692"/>
    </source>
</evidence>
<proteinExistence type="inferred from homology"/>
<dbReference type="SUPFAM" id="SSF47616">
    <property type="entry name" value="GST C-terminal domain-like"/>
    <property type="match status" value="1"/>
</dbReference>
<gene>
    <name evidence="8" type="primary">LOC106164505</name>
</gene>
<evidence type="ECO:0000256" key="1">
    <source>
        <dbReference type="ARBA" id="ARBA00004167"/>
    </source>
</evidence>
<reference evidence="8" key="1">
    <citation type="submission" date="2025-08" db="UniProtKB">
        <authorList>
            <consortium name="RefSeq"/>
        </authorList>
    </citation>
    <scope>IDENTIFICATION</scope>
    <source>
        <tissue evidence="8">Gonads</tissue>
    </source>
</reference>
<dbReference type="PANTHER" id="PTHR43920:SF5">
    <property type="entry name" value="CHLORIDE INTRACELLULAR CHANNEL CLIC"/>
    <property type="match status" value="1"/>
</dbReference>
<dbReference type="InterPro" id="IPR053823">
    <property type="entry name" value="CLIC_N"/>
</dbReference>
<dbReference type="GO" id="GO:0016324">
    <property type="term" value="C:apical plasma membrane"/>
    <property type="evidence" value="ECO:0007669"/>
    <property type="project" value="TreeGrafter"/>
</dbReference>
<evidence type="ECO:0000313" key="7">
    <source>
        <dbReference type="Proteomes" id="UP000085678"/>
    </source>
</evidence>
<dbReference type="GO" id="GO:0005254">
    <property type="term" value="F:chloride channel activity"/>
    <property type="evidence" value="ECO:0007669"/>
    <property type="project" value="TreeGrafter"/>
</dbReference>